<reference evidence="7 8" key="1">
    <citation type="submission" date="2017-09" db="EMBL/GenBank/DDBJ databases">
        <authorList>
            <person name="Varghese N."/>
            <person name="Submissions S."/>
        </authorList>
    </citation>
    <scope>NUCLEOTIDE SEQUENCE [LARGE SCALE GENOMIC DNA]</scope>
    <source>
        <strain evidence="7 8">OK806</strain>
    </source>
</reference>
<protein>
    <submittedName>
        <fullName evidence="7">Polysaccharide transporter, PST family</fullName>
    </submittedName>
</protein>
<keyword evidence="4 6" id="KW-1133">Transmembrane helix</keyword>
<comment type="caution">
    <text evidence="7">The sequence shown here is derived from an EMBL/GenBank/DDBJ whole genome shotgun (WGS) entry which is preliminary data.</text>
</comment>
<comment type="subcellular location">
    <subcellularLocation>
        <location evidence="1">Cell membrane</location>
        <topology evidence="1">Multi-pass membrane protein</topology>
    </subcellularLocation>
</comment>
<feature type="transmembrane region" description="Helical" evidence="6">
    <location>
        <begin position="169"/>
        <end position="192"/>
    </location>
</feature>
<feature type="transmembrane region" description="Helical" evidence="6">
    <location>
        <begin position="41"/>
        <end position="60"/>
    </location>
</feature>
<dbReference type="AlphaFoldDB" id="A0A7Z7I187"/>
<dbReference type="PANTHER" id="PTHR30250:SF11">
    <property type="entry name" value="O-ANTIGEN TRANSPORTER-RELATED"/>
    <property type="match status" value="1"/>
</dbReference>
<dbReference type="Pfam" id="PF01943">
    <property type="entry name" value="Polysacc_synt"/>
    <property type="match status" value="1"/>
</dbReference>
<evidence type="ECO:0000256" key="1">
    <source>
        <dbReference type="ARBA" id="ARBA00004651"/>
    </source>
</evidence>
<feature type="transmembrane region" description="Helical" evidence="6">
    <location>
        <begin position="12"/>
        <end position="29"/>
    </location>
</feature>
<feature type="transmembrane region" description="Helical" evidence="6">
    <location>
        <begin position="332"/>
        <end position="353"/>
    </location>
</feature>
<evidence type="ECO:0000256" key="2">
    <source>
        <dbReference type="ARBA" id="ARBA00022475"/>
    </source>
</evidence>
<keyword evidence="8" id="KW-1185">Reference proteome</keyword>
<dbReference type="RefSeq" id="WP_097189678.1">
    <property type="nucleotide sequence ID" value="NZ_OCSU01000001.1"/>
</dbReference>
<feature type="transmembrane region" description="Helical" evidence="6">
    <location>
        <begin position="115"/>
        <end position="134"/>
    </location>
</feature>
<dbReference type="PANTHER" id="PTHR30250">
    <property type="entry name" value="PST FAMILY PREDICTED COLANIC ACID TRANSPORTER"/>
    <property type="match status" value="1"/>
</dbReference>
<evidence type="ECO:0000313" key="8">
    <source>
        <dbReference type="Proteomes" id="UP000219522"/>
    </source>
</evidence>
<feature type="transmembrane region" description="Helical" evidence="6">
    <location>
        <begin position="140"/>
        <end position="162"/>
    </location>
</feature>
<evidence type="ECO:0000256" key="4">
    <source>
        <dbReference type="ARBA" id="ARBA00022989"/>
    </source>
</evidence>
<keyword evidence="3 6" id="KW-0812">Transmembrane</keyword>
<dbReference type="InterPro" id="IPR002797">
    <property type="entry name" value="Polysacc_synth"/>
</dbReference>
<name>A0A7Z7I187_9BURK</name>
<evidence type="ECO:0000313" key="7">
    <source>
        <dbReference type="EMBL" id="SOE48603.1"/>
    </source>
</evidence>
<evidence type="ECO:0000256" key="6">
    <source>
        <dbReference type="SAM" id="Phobius"/>
    </source>
</evidence>
<evidence type="ECO:0000256" key="3">
    <source>
        <dbReference type="ARBA" id="ARBA00022692"/>
    </source>
</evidence>
<organism evidence="7 8">
    <name type="scientific">Caballeronia arationis</name>
    <dbReference type="NCBI Taxonomy" id="1777142"/>
    <lineage>
        <taxon>Bacteria</taxon>
        <taxon>Pseudomonadati</taxon>
        <taxon>Pseudomonadota</taxon>
        <taxon>Betaproteobacteria</taxon>
        <taxon>Burkholderiales</taxon>
        <taxon>Burkholderiaceae</taxon>
        <taxon>Caballeronia</taxon>
    </lineage>
</organism>
<keyword evidence="2" id="KW-1003">Cell membrane</keyword>
<feature type="transmembrane region" description="Helical" evidence="6">
    <location>
        <begin position="360"/>
        <end position="379"/>
    </location>
</feature>
<gene>
    <name evidence="7" type="ORF">SAMN05446927_0305</name>
</gene>
<dbReference type="Proteomes" id="UP000219522">
    <property type="component" value="Unassembled WGS sequence"/>
</dbReference>
<dbReference type="InterPro" id="IPR050833">
    <property type="entry name" value="Poly_Biosynth_Transport"/>
</dbReference>
<feature type="transmembrane region" description="Helical" evidence="6">
    <location>
        <begin position="290"/>
        <end position="312"/>
    </location>
</feature>
<proteinExistence type="predicted"/>
<dbReference type="EMBL" id="OCSU01000001">
    <property type="protein sequence ID" value="SOE48603.1"/>
    <property type="molecule type" value="Genomic_DNA"/>
</dbReference>
<feature type="transmembrane region" description="Helical" evidence="6">
    <location>
        <begin position="385"/>
        <end position="405"/>
    </location>
</feature>
<evidence type="ECO:0000256" key="5">
    <source>
        <dbReference type="ARBA" id="ARBA00023136"/>
    </source>
</evidence>
<accession>A0A7Z7I187</accession>
<feature type="transmembrane region" description="Helical" evidence="6">
    <location>
        <begin position="80"/>
        <end position="106"/>
    </location>
</feature>
<keyword evidence="5 6" id="KW-0472">Membrane</keyword>
<dbReference type="GO" id="GO:0005886">
    <property type="term" value="C:plasma membrane"/>
    <property type="evidence" value="ECO:0007669"/>
    <property type="project" value="UniProtKB-SubCell"/>
</dbReference>
<sequence length="418" mass="46000">MASFKKNFSVLMMLQVSTYAVPLITLPLLTRVLSPDGYGRLAFALAFINYFIVLTNYGFALTASSTISVNRDDRAERSRIFWQTFLAQTVITVSGFVLLLILTYVFEPLARERELLFLGFGMAVGAMLIPTWYFQGVEDLWVTTSIVFAGRAVSVPAMYLLVRGRDDIYWAMAVNSLVPLLSGIVIMTRLYFRRELDFTPTSPKAIARAIRDGWDVFMATAVNDFCASSNTVLLALISGNAAAGYFSAADKLIRAALGLLSPLRTAAYPRISYLMHHSRDAAFAFLRKMLAFQGVVVAAISLAIYLGAPLAVKLLYGPHFLPTVDVLRWMAFVPFMFGMADVFGVQTLLPLGMTVQFSRVLIAAAIFNLTLLLILSTLFAERGAAAAVLLAQTFVGIAMATTLHINHVPFFAKCRIAK</sequence>